<comment type="pathway">
    <text evidence="4">Amino-acid biosynthesis; D-alanine biosynthesis; D-alanine from L-alanine: step 1/1.</text>
</comment>
<dbReference type="Proteomes" id="UP001442841">
    <property type="component" value="Chromosome"/>
</dbReference>
<dbReference type="Gene3D" id="2.40.37.10">
    <property type="entry name" value="Lyase, Ornithine Decarboxylase, Chain A, domain 1"/>
    <property type="match status" value="1"/>
</dbReference>
<dbReference type="NCBIfam" id="TIGR00492">
    <property type="entry name" value="alr"/>
    <property type="match status" value="1"/>
</dbReference>
<feature type="active site" description="Proton acceptor; specific for D-alanine" evidence="4">
    <location>
        <position position="37"/>
    </location>
</feature>
<name>A0ABZ3FVK1_9ACTN</name>
<dbReference type="PROSITE" id="PS00395">
    <property type="entry name" value="ALANINE_RACEMASE"/>
    <property type="match status" value="1"/>
</dbReference>
<dbReference type="InterPro" id="IPR000821">
    <property type="entry name" value="Ala_racemase"/>
</dbReference>
<dbReference type="Pfam" id="PF01168">
    <property type="entry name" value="Ala_racemase_N"/>
    <property type="match status" value="1"/>
</dbReference>
<dbReference type="GO" id="GO:0008784">
    <property type="term" value="F:alanine racemase activity"/>
    <property type="evidence" value="ECO:0007669"/>
    <property type="project" value="UniProtKB-EC"/>
</dbReference>
<feature type="binding site" evidence="4">
    <location>
        <position position="135"/>
    </location>
    <ligand>
        <name>substrate</name>
    </ligand>
</feature>
<keyword evidence="3 4" id="KW-0413">Isomerase</keyword>
<dbReference type="InterPro" id="IPR011079">
    <property type="entry name" value="Ala_racemase_C"/>
</dbReference>
<dbReference type="PANTHER" id="PTHR30511:SF0">
    <property type="entry name" value="ALANINE RACEMASE, CATABOLIC-RELATED"/>
    <property type="match status" value="1"/>
</dbReference>
<dbReference type="InterPro" id="IPR009006">
    <property type="entry name" value="Ala_racemase/Decarboxylase_C"/>
</dbReference>
<dbReference type="InterPro" id="IPR029066">
    <property type="entry name" value="PLP-binding_barrel"/>
</dbReference>
<dbReference type="Gene3D" id="3.20.20.10">
    <property type="entry name" value="Alanine racemase"/>
    <property type="match status" value="1"/>
</dbReference>
<evidence type="ECO:0000256" key="3">
    <source>
        <dbReference type="ARBA" id="ARBA00023235"/>
    </source>
</evidence>
<gene>
    <name evidence="6" type="primary">alr</name>
    <name evidence="6" type="ORF">AADG42_16340</name>
</gene>
<dbReference type="SMART" id="SM01005">
    <property type="entry name" value="Ala_racemase_C"/>
    <property type="match status" value="1"/>
</dbReference>
<evidence type="ECO:0000313" key="7">
    <source>
        <dbReference type="Proteomes" id="UP001442841"/>
    </source>
</evidence>
<dbReference type="InterPro" id="IPR020622">
    <property type="entry name" value="Ala_racemase_pyridoxalP-BS"/>
</dbReference>
<evidence type="ECO:0000259" key="5">
    <source>
        <dbReference type="SMART" id="SM01005"/>
    </source>
</evidence>
<evidence type="ECO:0000256" key="4">
    <source>
        <dbReference type="HAMAP-Rule" id="MF_01201"/>
    </source>
</evidence>
<dbReference type="SUPFAM" id="SSF51419">
    <property type="entry name" value="PLP-binding barrel"/>
    <property type="match status" value="1"/>
</dbReference>
<comment type="function">
    <text evidence="4">Catalyzes the interconversion of L-alanine and D-alanine. May also act on other amino acids.</text>
</comment>
<reference evidence="6 7" key="1">
    <citation type="submission" date="2024-04" db="EMBL/GenBank/DDBJ databases">
        <title>Isolation of an actinomycete strain from pig manure.</title>
        <authorList>
            <person name="Gong T."/>
            <person name="Yu Z."/>
            <person name="An M."/>
            <person name="Wei C."/>
            <person name="Yang W."/>
            <person name="Liu L."/>
        </authorList>
    </citation>
    <scope>NUCLEOTIDE SEQUENCE [LARGE SCALE GENOMIC DNA]</scope>
    <source>
        <strain evidence="6 7">ZF39</strain>
    </source>
</reference>
<feature type="domain" description="Alanine racemase C-terminal" evidence="5">
    <location>
        <begin position="249"/>
        <end position="375"/>
    </location>
</feature>
<feature type="active site" description="Proton acceptor; specific for L-alanine" evidence="4">
    <location>
        <position position="270"/>
    </location>
</feature>
<sequence>MIDPATASADIDLGAFAANIRAVADLVAPADVMVVVKADAYGHGLIPCARAARAAGVTWLGVATLGEARKLRDAGDTGRLFCWLYGPEEELVVPVAHGIDLGVHHPDHLARIAAAAATAGRPARVHLKIDTGLSRNGCPPELWADLCAEAKAAEDAGAVEVVAVWSHLAAADEPTHPANAAQLAAFESAVAQARAAGLTVPVRHLANSAAALAQPAMRFDLVRLGIAAYGVDPADGTLAADAGVPLRPVMRVRAQLLATRRVEAGAGVSYGHTWIAPEATTVGLVPLGYADGIPRHASSVGECAIAGRRTPIRGRVCMDQFVIDLGPDATESAGAEVTLFGGPGSPTASGWARACGTIGYEVVTRIGSRVPRRYIDSAVV</sequence>
<dbReference type="Pfam" id="PF00842">
    <property type="entry name" value="Ala_racemase_C"/>
    <property type="match status" value="1"/>
</dbReference>
<feature type="modified residue" description="N6-(pyridoxal phosphate)lysine" evidence="4">
    <location>
        <position position="37"/>
    </location>
</feature>
<comment type="catalytic activity">
    <reaction evidence="4">
        <text>L-alanine = D-alanine</text>
        <dbReference type="Rhea" id="RHEA:20249"/>
        <dbReference type="ChEBI" id="CHEBI:57416"/>
        <dbReference type="ChEBI" id="CHEBI:57972"/>
        <dbReference type="EC" id="5.1.1.1"/>
    </reaction>
</comment>
<dbReference type="SUPFAM" id="SSF50621">
    <property type="entry name" value="Alanine racemase C-terminal domain-like"/>
    <property type="match status" value="1"/>
</dbReference>
<dbReference type="InterPro" id="IPR001608">
    <property type="entry name" value="Ala_racemase_N"/>
</dbReference>
<comment type="cofactor">
    <cofactor evidence="1 4">
        <name>pyridoxal 5'-phosphate</name>
        <dbReference type="ChEBI" id="CHEBI:597326"/>
    </cofactor>
</comment>
<proteinExistence type="inferred from homology"/>
<organism evidence="6 7">
    <name type="scientific">Ammonicoccus fulvus</name>
    <dbReference type="NCBI Taxonomy" id="3138240"/>
    <lineage>
        <taxon>Bacteria</taxon>
        <taxon>Bacillati</taxon>
        <taxon>Actinomycetota</taxon>
        <taxon>Actinomycetes</taxon>
        <taxon>Propionibacteriales</taxon>
        <taxon>Propionibacteriaceae</taxon>
        <taxon>Ammonicoccus</taxon>
    </lineage>
</organism>
<evidence type="ECO:0000313" key="6">
    <source>
        <dbReference type="EMBL" id="XAN08808.1"/>
    </source>
</evidence>
<feature type="binding site" evidence="4">
    <location>
        <position position="318"/>
    </location>
    <ligand>
        <name>substrate</name>
    </ligand>
</feature>
<evidence type="ECO:0000256" key="1">
    <source>
        <dbReference type="ARBA" id="ARBA00001933"/>
    </source>
</evidence>
<dbReference type="EC" id="5.1.1.1" evidence="4"/>
<protein>
    <recommendedName>
        <fullName evidence="4">Alanine racemase</fullName>
        <ecNumber evidence="4">5.1.1.1</ecNumber>
    </recommendedName>
</protein>
<dbReference type="RefSeq" id="WP_425310236.1">
    <property type="nucleotide sequence ID" value="NZ_CP154795.1"/>
</dbReference>
<dbReference type="CDD" id="cd00430">
    <property type="entry name" value="PLPDE_III_AR"/>
    <property type="match status" value="1"/>
</dbReference>
<dbReference type="PANTHER" id="PTHR30511">
    <property type="entry name" value="ALANINE RACEMASE"/>
    <property type="match status" value="1"/>
</dbReference>
<keyword evidence="2 4" id="KW-0663">Pyridoxal phosphate</keyword>
<dbReference type="HAMAP" id="MF_01201">
    <property type="entry name" value="Ala_racemase"/>
    <property type="match status" value="1"/>
</dbReference>
<keyword evidence="7" id="KW-1185">Reference proteome</keyword>
<dbReference type="EMBL" id="CP154795">
    <property type="protein sequence ID" value="XAN08808.1"/>
    <property type="molecule type" value="Genomic_DNA"/>
</dbReference>
<dbReference type="PRINTS" id="PR00992">
    <property type="entry name" value="ALARACEMASE"/>
</dbReference>
<comment type="similarity">
    <text evidence="4">Belongs to the alanine racemase family.</text>
</comment>
<accession>A0ABZ3FVK1</accession>
<evidence type="ECO:0000256" key="2">
    <source>
        <dbReference type="ARBA" id="ARBA00022898"/>
    </source>
</evidence>